<dbReference type="NCBIfam" id="TIGR00049">
    <property type="entry name" value="iron-sulfur cluster assembly accessory protein"/>
    <property type="match status" value="1"/>
</dbReference>
<keyword evidence="4" id="KW-1185">Reference proteome</keyword>
<dbReference type="InterPro" id="IPR016092">
    <property type="entry name" value="ATAP"/>
</dbReference>
<dbReference type="PANTHER" id="PTHR10072">
    <property type="entry name" value="IRON-SULFUR CLUSTER ASSEMBLY PROTEIN"/>
    <property type="match status" value="1"/>
</dbReference>
<dbReference type="Proteomes" id="UP000075766">
    <property type="component" value="Unassembled WGS sequence"/>
</dbReference>
<dbReference type="PROSITE" id="PS01152">
    <property type="entry name" value="HESB"/>
    <property type="match status" value="1"/>
</dbReference>
<protein>
    <submittedName>
        <fullName evidence="3">Iron-sulfur cluster assembly protein IscA</fullName>
    </submittedName>
</protein>
<proteinExistence type="inferred from homology"/>
<dbReference type="InterPro" id="IPR000361">
    <property type="entry name" value="ATAP_core_dom"/>
</dbReference>
<sequence length="108" mass="11742">MAVTLTEAAARHVSRMIEQRGRGVGLRVATRKSGCSGFAYEVDYADAVAPTDQVFESHGIKIVVDDQSLARIDGTEIDFVRSSLLNLGFEFRNPNVKDQCGCGESFSV</sequence>
<evidence type="ECO:0000259" key="2">
    <source>
        <dbReference type="Pfam" id="PF01521"/>
    </source>
</evidence>
<comment type="caution">
    <text evidence="3">The sequence shown here is derived from an EMBL/GenBank/DDBJ whole genome shotgun (WGS) entry which is preliminary data.</text>
</comment>
<dbReference type="Pfam" id="PF01521">
    <property type="entry name" value="Fe-S_biosyn"/>
    <property type="match status" value="1"/>
</dbReference>
<dbReference type="EMBL" id="LSYU01000027">
    <property type="protein sequence ID" value="KXX65926.1"/>
    <property type="molecule type" value="Genomic_DNA"/>
</dbReference>
<evidence type="ECO:0000313" key="3">
    <source>
        <dbReference type="EMBL" id="KXX65926.1"/>
    </source>
</evidence>
<dbReference type="SUPFAM" id="SSF89360">
    <property type="entry name" value="HesB-like domain"/>
    <property type="match status" value="1"/>
</dbReference>
<accession>A0ABR5VKV4</accession>
<dbReference type="PANTHER" id="PTHR10072:SF41">
    <property type="entry name" value="IRON-SULFUR CLUSTER ASSEMBLY 1 HOMOLOG, MITOCHONDRIAL"/>
    <property type="match status" value="1"/>
</dbReference>
<dbReference type="InterPro" id="IPR035903">
    <property type="entry name" value="HesB-like_dom_sf"/>
</dbReference>
<gene>
    <name evidence="3" type="primary">iscA</name>
    <name evidence="3" type="ORF">AY586_07565</name>
</gene>
<evidence type="ECO:0000313" key="4">
    <source>
        <dbReference type="Proteomes" id="UP000075766"/>
    </source>
</evidence>
<dbReference type="Gene3D" id="2.60.300.12">
    <property type="entry name" value="HesB-like domain"/>
    <property type="match status" value="1"/>
</dbReference>
<organism evidence="3 4">
    <name type="scientific">Marichromatium gracile</name>
    <name type="common">Chromatium gracile</name>
    <dbReference type="NCBI Taxonomy" id="1048"/>
    <lineage>
        <taxon>Bacteria</taxon>
        <taxon>Pseudomonadati</taxon>
        <taxon>Pseudomonadota</taxon>
        <taxon>Gammaproteobacteria</taxon>
        <taxon>Chromatiales</taxon>
        <taxon>Chromatiaceae</taxon>
        <taxon>Marichromatium</taxon>
    </lineage>
</organism>
<feature type="domain" description="Core" evidence="2">
    <location>
        <begin position="1"/>
        <end position="104"/>
    </location>
</feature>
<dbReference type="RefSeq" id="WP_005223791.1">
    <property type="nucleotide sequence ID" value="NZ_LSYU01000027.1"/>
</dbReference>
<dbReference type="InterPro" id="IPR050322">
    <property type="entry name" value="Fe-S_cluster_asmbl/transfer"/>
</dbReference>
<dbReference type="InterPro" id="IPR017870">
    <property type="entry name" value="FeS_cluster_insertion_CS"/>
</dbReference>
<evidence type="ECO:0000256" key="1">
    <source>
        <dbReference type="ARBA" id="ARBA00006718"/>
    </source>
</evidence>
<comment type="similarity">
    <text evidence="1">Belongs to the HesB/IscA family.</text>
</comment>
<reference evidence="3 4" key="1">
    <citation type="submission" date="2016-02" db="EMBL/GenBank/DDBJ databases">
        <title>Genome sequence of Marichromatium gracile YL-28, a purple sulfur bacterium.</title>
        <authorList>
            <person name="Zhao C."/>
            <person name="Hong X."/>
            <person name="Chen S."/>
            <person name="Yang S."/>
        </authorList>
    </citation>
    <scope>NUCLEOTIDE SEQUENCE [LARGE SCALE GENOMIC DNA]</scope>
    <source>
        <strain evidence="3 4">YL28</strain>
    </source>
</reference>
<name>A0ABR5VKV4_MARGR</name>